<evidence type="ECO:0000256" key="3">
    <source>
        <dbReference type="ARBA" id="ARBA00022723"/>
    </source>
</evidence>
<proteinExistence type="inferred from homology"/>
<dbReference type="GO" id="GO:0000981">
    <property type="term" value="F:DNA-binding transcription factor activity, RNA polymerase II-specific"/>
    <property type="evidence" value="ECO:0007669"/>
    <property type="project" value="TreeGrafter"/>
</dbReference>
<dbReference type="SMART" id="SM00355">
    <property type="entry name" value="ZnF_C2H2"/>
    <property type="match status" value="9"/>
</dbReference>
<comment type="caution">
    <text evidence="11">The sequence shown here is derived from an EMBL/GenBank/DDBJ whole genome shotgun (WGS) entry which is preliminary data.</text>
</comment>
<dbReference type="Pfam" id="PF00096">
    <property type="entry name" value="zf-C2H2"/>
    <property type="match status" value="5"/>
</dbReference>
<dbReference type="GO" id="GO:0005634">
    <property type="term" value="C:nucleus"/>
    <property type="evidence" value="ECO:0007669"/>
    <property type="project" value="UniProtKB-SubCell"/>
</dbReference>
<dbReference type="GO" id="GO:0000122">
    <property type="term" value="P:negative regulation of transcription by RNA polymerase II"/>
    <property type="evidence" value="ECO:0007669"/>
    <property type="project" value="UniProtKB-ARBA"/>
</dbReference>
<keyword evidence="7" id="KW-0805">Transcription regulation</keyword>
<evidence type="ECO:0000256" key="6">
    <source>
        <dbReference type="ARBA" id="ARBA00022833"/>
    </source>
</evidence>
<dbReference type="EMBL" id="CAIIXF020000010">
    <property type="protein sequence ID" value="CAH1796722.1"/>
    <property type="molecule type" value="Genomic_DNA"/>
</dbReference>
<dbReference type="PROSITE" id="PS50157">
    <property type="entry name" value="ZINC_FINGER_C2H2_2"/>
    <property type="match status" value="9"/>
</dbReference>
<dbReference type="InterPro" id="IPR013087">
    <property type="entry name" value="Znf_C2H2_type"/>
</dbReference>
<evidence type="ECO:0000256" key="7">
    <source>
        <dbReference type="ARBA" id="ARBA00023015"/>
    </source>
</evidence>
<keyword evidence="12" id="KW-1185">Reference proteome</keyword>
<dbReference type="FunFam" id="3.30.160.60:FF:000446">
    <property type="entry name" value="Zinc finger protein"/>
    <property type="match status" value="1"/>
</dbReference>
<comment type="subcellular location">
    <subcellularLocation>
        <location evidence="1">Nucleus</location>
    </subcellularLocation>
</comment>
<dbReference type="AlphaFoldDB" id="A0A8J1XTV3"/>
<evidence type="ECO:0000256" key="10">
    <source>
        <dbReference type="ARBA" id="ARBA00023242"/>
    </source>
</evidence>
<dbReference type="FunFam" id="3.30.160.60:FF:002343">
    <property type="entry name" value="Zinc finger protein 33A"/>
    <property type="match status" value="1"/>
</dbReference>
<dbReference type="GO" id="GO:0008270">
    <property type="term" value="F:zinc ion binding"/>
    <property type="evidence" value="ECO:0007669"/>
    <property type="project" value="UniProtKB-KW"/>
</dbReference>
<dbReference type="PANTHER" id="PTHR24388">
    <property type="entry name" value="ZINC FINGER PROTEIN"/>
    <property type="match status" value="1"/>
</dbReference>
<keyword evidence="4" id="KW-0677">Repeat</keyword>
<keyword evidence="10" id="KW-0539">Nucleus</keyword>
<dbReference type="OrthoDB" id="40579at2759"/>
<protein>
    <submittedName>
        <fullName evidence="11">Uncharacterized protein</fullName>
    </submittedName>
</protein>
<dbReference type="FunFam" id="3.30.160.60:FF:000744">
    <property type="entry name" value="zinc finger E-box-binding homeobox 1"/>
    <property type="match status" value="1"/>
</dbReference>
<evidence type="ECO:0000313" key="11">
    <source>
        <dbReference type="EMBL" id="CAH1796722.1"/>
    </source>
</evidence>
<gene>
    <name evidence="11" type="ORF">OFUS_LOCUS21104</name>
</gene>
<dbReference type="FunFam" id="3.30.160.60:FF:001498">
    <property type="entry name" value="Zinc finger protein 404"/>
    <property type="match status" value="1"/>
</dbReference>
<evidence type="ECO:0000313" key="12">
    <source>
        <dbReference type="Proteomes" id="UP000749559"/>
    </source>
</evidence>
<dbReference type="Gene3D" id="3.30.160.60">
    <property type="entry name" value="Classic Zinc Finger"/>
    <property type="match status" value="9"/>
</dbReference>
<dbReference type="FunFam" id="3.30.160.60:FF:001954">
    <property type="entry name" value="Zinc finger protein 787"/>
    <property type="match status" value="1"/>
</dbReference>
<comment type="similarity">
    <text evidence="2">Belongs to the krueppel C2H2-type zinc-finger protein family.</text>
</comment>
<evidence type="ECO:0000256" key="9">
    <source>
        <dbReference type="ARBA" id="ARBA00023163"/>
    </source>
</evidence>
<keyword evidence="9" id="KW-0804">Transcription</keyword>
<dbReference type="GO" id="GO:0000978">
    <property type="term" value="F:RNA polymerase II cis-regulatory region sequence-specific DNA binding"/>
    <property type="evidence" value="ECO:0007669"/>
    <property type="project" value="TreeGrafter"/>
</dbReference>
<evidence type="ECO:0000256" key="4">
    <source>
        <dbReference type="ARBA" id="ARBA00022737"/>
    </source>
</evidence>
<dbReference type="InterPro" id="IPR036236">
    <property type="entry name" value="Znf_C2H2_sf"/>
</dbReference>
<evidence type="ECO:0000256" key="5">
    <source>
        <dbReference type="ARBA" id="ARBA00022771"/>
    </source>
</evidence>
<evidence type="ECO:0000256" key="2">
    <source>
        <dbReference type="ARBA" id="ARBA00006991"/>
    </source>
</evidence>
<accession>A0A8J1XTV3</accession>
<dbReference type="FunFam" id="3.30.160.60:FF:001370">
    <property type="entry name" value="Zinc finger protein"/>
    <property type="match status" value="1"/>
</dbReference>
<dbReference type="FunFam" id="3.30.160.60:FF:000110">
    <property type="entry name" value="Zinc finger protein-like"/>
    <property type="match status" value="1"/>
</dbReference>
<evidence type="ECO:0000256" key="8">
    <source>
        <dbReference type="ARBA" id="ARBA00023125"/>
    </source>
</evidence>
<keyword evidence="6" id="KW-0862">Zinc</keyword>
<evidence type="ECO:0000256" key="1">
    <source>
        <dbReference type="ARBA" id="ARBA00004123"/>
    </source>
</evidence>
<reference evidence="11" key="1">
    <citation type="submission" date="2022-03" db="EMBL/GenBank/DDBJ databases">
        <authorList>
            <person name="Martin C."/>
        </authorList>
    </citation>
    <scope>NUCLEOTIDE SEQUENCE</scope>
</reference>
<keyword evidence="5" id="KW-0863">Zinc-finger</keyword>
<organism evidence="11 12">
    <name type="scientific">Owenia fusiformis</name>
    <name type="common">Polychaete worm</name>
    <dbReference type="NCBI Taxonomy" id="6347"/>
    <lineage>
        <taxon>Eukaryota</taxon>
        <taxon>Metazoa</taxon>
        <taxon>Spiralia</taxon>
        <taxon>Lophotrochozoa</taxon>
        <taxon>Annelida</taxon>
        <taxon>Polychaeta</taxon>
        <taxon>Sedentaria</taxon>
        <taxon>Canalipalpata</taxon>
        <taxon>Sabellida</taxon>
        <taxon>Oweniida</taxon>
        <taxon>Oweniidae</taxon>
        <taxon>Owenia</taxon>
    </lineage>
</organism>
<keyword evidence="8" id="KW-0238">DNA-binding</keyword>
<dbReference type="SUPFAM" id="SSF57667">
    <property type="entry name" value="beta-beta-alpha zinc fingers"/>
    <property type="match status" value="5"/>
</dbReference>
<name>A0A8J1XTV3_OWEFU</name>
<dbReference type="Proteomes" id="UP000749559">
    <property type="component" value="Unassembled WGS sequence"/>
</dbReference>
<sequence>MDKPTSKSIQQDVSCESPTNGLFLDFCVSTITVDPTSTITETNTCDDKVPEPAIKLDEELICEQLKDENNLNTASCDTDSGIVDTTRMDKSISELELEANESLICNKKELQVDGDLSKTTSKDTNSDYNQNTLGFKHESDINRENKITESDYPKVHNKEPICNEIDGSLQSVSDDENHELIAHQQTDTEELVKVTSPGPKPLMQEKNNIAHANSDQHGLMKNQNNNENSCLTGDVVIPESCRDIKIKKSAVSLCRLPMGNGMVCTEKVLKMTCKSIKRQNCKPKIKTHSYSELSKISINSDTLKHKNKNLNGRRKPFKCKVCSKSYVKKAYLTRHMGIHSNEKSTRHMGIHSNEKSTRHMGIHSNEKRRFKCDVCPKTFKAKNNLVTHRRIHTGEKPFKCSICDKSFSQSPALQTHIRIHTGETPFKCKFCPKAFGNKANFDTHCRIHTGEKPHKCEFCSKAFTDRSSYMRHYRIHTGVKYKCEICLKLFSDTSSLWRHKKIHTGLKPYKCAFCSKTFFERGGLGSHLRTHTGEKPFKCFICSKAFHSLGPLQGHIQTHTREKPFKCDVCSKTYTTKHILASHKLVHSRK</sequence>
<keyword evidence="3" id="KW-0479">Metal-binding</keyword>
<dbReference type="FunFam" id="3.30.160.60:FF:001465">
    <property type="entry name" value="Zinc finger protein 560"/>
    <property type="match status" value="1"/>
</dbReference>
<dbReference type="InterPro" id="IPR050527">
    <property type="entry name" value="Snail/Krueppel_Znf"/>
</dbReference>
<dbReference type="PANTHER" id="PTHR24388:SF54">
    <property type="entry name" value="PROTEIN ESCARGOT"/>
    <property type="match status" value="1"/>
</dbReference>
<dbReference type="FunFam" id="3.30.160.60:FF:000325">
    <property type="entry name" value="ZFP90 zinc finger protein"/>
    <property type="match status" value="1"/>
</dbReference>
<dbReference type="PROSITE" id="PS00028">
    <property type="entry name" value="ZINC_FINGER_C2H2_1"/>
    <property type="match status" value="9"/>
</dbReference>